<keyword evidence="2 5" id="KW-0812">Transmembrane</keyword>
<gene>
    <name evidence="6" type="ORF">UFOPK1722_00640</name>
</gene>
<evidence type="ECO:0000256" key="1">
    <source>
        <dbReference type="ARBA" id="ARBA00004141"/>
    </source>
</evidence>
<organism evidence="6">
    <name type="scientific">freshwater metagenome</name>
    <dbReference type="NCBI Taxonomy" id="449393"/>
    <lineage>
        <taxon>unclassified sequences</taxon>
        <taxon>metagenomes</taxon>
        <taxon>ecological metagenomes</taxon>
    </lineage>
</organism>
<dbReference type="InterPro" id="IPR002781">
    <property type="entry name" value="TM_pro_TauE-like"/>
</dbReference>
<feature type="transmembrane region" description="Helical" evidence="5">
    <location>
        <begin position="45"/>
        <end position="64"/>
    </location>
</feature>
<name>A0A6J6EFR8_9ZZZZ</name>
<feature type="transmembrane region" description="Helical" evidence="5">
    <location>
        <begin position="12"/>
        <end position="33"/>
    </location>
</feature>
<reference evidence="6" key="1">
    <citation type="submission" date="2020-05" db="EMBL/GenBank/DDBJ databases">
        <authorList>
            <person name="Chiriac C."/>
            <person name="Salcher M."/>
            <person name="Ghai R."/>
            <person name="Kavagutti S V."/>
        </authorList>
    </citation>
    <scope>NUCLEOTIDE SEQUENCE</scope>
</reference>
<keyword evidence="3 5" id="KW-1133">Transmembrane helix</keyword>
<dbReference type="GO" id="GO:0016020">
    <property type="term" value="C:membrane"/>
    <property type="evidence" value="ECO:0007669"/>
    <property type="project" value="UniProtKB-SubCell"/>
</dbReference>
<keyword evidence="4 5" id="KW-0472">Membrane</keyword>
<evidence type="ECO:0000256" key="3">
    <source>
        <dbReference type="ARBA" id="ARBA00022989"/>
    </source>
</evidence>
<evidence type="ECO:0000256" key="5">
    <source>
        <dbReference type="SAM" id="Phobius"/>
    </source>
</evidence>
<dbReference type="PANTHER" id="PTHR43483">
    <property type="entry name" value="MEMBRANE TRANSPORTER PROTEIN HI_0806-RELATED"/>
    <property type="match status" value="1"/>
</dbReference>
<proteinExistence type="predicted"/>
<evidence type="ECO:0000256" key="4">
    <source>
        <dbReference type="ARBA" id="ARBA00023136"/>
    </source>
</evidence>
<evidence type="ECO:0000256" key="2">
    <source>
        <dbReference type="ARBA" id="ARBA00022692"/>
    </source>
</evidence>
<dbReference type="EMBL" id="CAEZTS010000041">
    <property type="protein sequence ID" value="CAB4575192.1"/>
    <property type="molecule type" value="Genomic_DNA"/>
</dbReference>
<evidence type="ECO:0000313" key="6">
    <source>
        <dbReference type="EMBL" id="CAB4575192.1"/>
    </source>
</evidence>
<protein>
    <submittedName>
        <fullName evidence="6">Unannotated protein</fullName>
    </submittedName>
</protein>
<accession>A0A6J6EFR8</accession>
<comment type="subcellular location">
    <subcellularLocation>
        <location evidence="1">Membrane</location>
        <topology evidence="1">Multi-pass membrane protein</topology>
    </subcellularLocation>
</comment>
<dbReference type="AlphaFoldDB" id="A0A6J6EFR8"/>
<feature type="transmembrane region" description="Helical" evidence="5">
    <location>
        <begin position="70"/>
        <end position="89"/>
    </location>
</feature>
<sequence>MVPAMIVFFSELNVVAKGTSVAVIIPTSIMGTWRNWKADNIDLKVAAIVGFGGIVSAVAGGVIADHMSEDLSNILFASLVLVVAARMIFDLRRDTSR</sequence>
<dbReference type="Pfam" id="PF01925">
    <property type="entry name" value="TauE"/>
    <property type="match status" value="1"/>
</dbReference>
<dbReference type="PANTHER" id="PTHR43483:SF3">
    <property type="entry name" value="MEMBRANE TRANSPORTER PROTEIN HI_0806-RELATED"/>
    <property type="match status" value="1"/>
</dbReference>